<reference evidence="2" key="1">
    <citation type="journal article" date="2016" name="Proc. Natl. Acad. Sci. U.S.A.">
        <title>Lipid metabolic changes in an early divergent fungus govern the establishment of a mutualistic symbiosis with endobacteria.</title>
        <authorList>
            <person name="Lastovetsky O.A."/>
            <person name="Gaspar M.L."/>
            <person name="Mondo S.J."/>
            <person name="LaButti K.M."/>
            <person name="Sandor L."/>
            <person name="Grigoriev I.V."/>
            <person name="Henry S.A."/>
            <person name="Pawlowska T.E."/>
        </authorList>
    </citation>
    <scope>NUCLEOTIDE SEQUENCE [LARGE SCALE GENOMIC DNA]</scope>
    <source>
        <strain evidence="2">ATCC 52814</strain>
    </source>
</reference>
<dbReference type="OrthoDB" id="2279208at2759"/>
<feature type="compositionally biased region" description="Basic and acidic residues" evidence="1">
    <location>
        <begin position="287"/>
        <end position="303"/>
    </location>
</feature>
<evidence type="ECO:0000313" key="2">
    <source>
        <dbReference type="EMBL" id="ORE06490.1"/>
    </source>
</evidence>
<accession>A0A1X0R380</accession>
<evidence type="ECO:0000256" key="1">
    <source>
        <dbReference type="SAM" id="MobiDB-lite"/>
    </source>
</evidence>
<gene>
    <name evidence="2" type="ORF">BCV72DRAFT_262700</name>
</gene>
<protein>
    <submittedName>
        <fullName evidence="2">Uncharacterized protein</fullName>
    </submittedName>
</protein>
<dbReference type="EMBL" id="KV921922">
    <property type="protein sequence ID" value="ORE06490.1"/>
    <property type="molecule type" value="Genomic_DNA"/>
</dbReference>
<name>A0A1X0R380_RHIZD</name>
<dbReference type="AlphaFoldDB" id="A0A1X0R380"/>
<feature type="region of interest" description="Disordered" evidence="1">
    <location>
        <begin position="287"/>
        <end position="309"/>
    </location>
</feature>
<sequence length="309" mass="36056">MHELAKKENTTRTDLDEEQQKRIAARAANAMAQVLQRRNRSLMMWGKKAVVKRYPDGGQEIIVPQTLTPEQQHYEFPPRSKLLKKLAVSERLQPNQERKQTLHDQDALQEWFAKKEPTDKDRAVMDWMSDVERHSRQIQKVAKVQQHVVRPSPTPSIGSNKIQFKSDAGKRWASSIQNTSLQPPDDTCKKHYVPRRLLQKKHVPQERAVTETASRIQSMWKEYQNKHPQHYIESKIGMTAMASTGERTPMAGMVQLVHMLHESLKIQQQRSADRLEKLESLLKEEKKKRELAEASVKRLEKRSTRLLRK</sequence>
<proteinExistence type="predicted"/>
<dbReference type="Proteomes" id="UP000242414">
    <property type="component" value="Unassembled WGS sequence"/>
</dbReference>
<organism evidence="2">
    <name type="scientific">Rhizopus microsporus var. microsporus</name>
    <dbReference type="NCBI Taxonomy" id="86635"/>
    <lineage>
        <taxon>Eukaryota</taxon>
        <taxon>Fungi</taxon>
        <taxon>Fungi incertae sedis</taxon>
        <taxon>Mucoromycota</taxon>
        <taxon>Mucoromycotina</taxon>
        <taxon>Mucoromycetes</taxon>
        <taxon>Mucorales</taxon>
        <taxon>Mucorineae</taxon>
        <taxon>Rhizopodaceae</taxon>
        <taxon>Rhizopus</taxon>
    </lineage>
</organism>
<dbReference type="VEuPathDB" id="FungiDB:BCV72DRAFT_262700"/>